<organism evidence="2">
    <name type="scientific">bioreactor metagenome</name>
    <dbReference type="NCBI Taxonomy" id="1076179"/>
    <lineage>
        <taxon>unclassified sequences</taxon>
        <taxon>metagenomes</taxon>
        <taxon>ecological metagenomes</taxon>
    </lineage>
</organism>
<dbReference type="InterPro" id="IPR010359">
    <property type="entry name" value="IrrE_HExxH"/>
</dbReference>
<evidence type="ECO:0000259" key="1">
    <source>
        <dbReference type="Pfam" id="PF06114"/>
    </source>
</evidence>
<feature type="domain" description="IrrE N-terminal-like" evidence="1">
    <location>
        <begin position="51"/>
        <end position="162"/>
    </location>
</feature>
<protein>
    <recommendedName>
        <fullName evidence="1">IrrE N-terminal-like domain-containing protein</fullName>
    </recommendedName>
</protein>
<dbReference type="EMBL" id="VSSQ01028045">
    <property type="protein sequence ID" value="MPM77584.1"/>
    <property type="molecule type" value="Genomic_DNA"/>
</dbReference>
<dbReference type="PANTHER" id="PTHR43236:SF2">
    <property type="entry name" value="BLL0069 PROTEIN"/>
    <property type="match status" value="1"/>
</dbReference>
<dbReference type="AlphaFoldDB" id="A0A645CKX2"/>
<proteinExistence type="predicted"/>
<sequence length="254" mass="28454">MADPIAKAKQVLSDKKVGDIPALSLGAIADSEGVKYKQKSYPDKWDGMLVFNGDQRGILVNTRIDNPARHNFTFAHELGHYFLNHPPSFSKDCQIGIKCNVSETSMEQKGREAEANRFAVELLMPQDRFLLMMLGAEIDFALIAGLAIEFMVSKQACSYRLMELTQKPCIVVFSKHGKIVSYKASRAAKGFWGGYASLPSETVAHEMIINKKQQSNFAECDSRNWLLRTVPEQKIYECTRGSYADGSAMTILKW</sequence>
<name>A0A645CKX2_9ZZZZ</name>
<dbReference type="PANTHER" id="PTHR43236">
    <property type="entry name" value="ANTITOXIN HIGA1"/>
    <property type="match status" value="1"/>
</dbReference>
<dbReference type="Pfam" id="PF06114">
    <property type="entry name" value="Peptidase_M78"/>
    <property type="match status" value="1"/>
</dbReference>
<reference evidence="2" key="1">
    <citation type="submission" date="2019-08" db="EMBL/GenBank/DDBJ databases">
        <authorList>
            <person name="Kucharzyk K."/>
            <person name="Murdoch R.W."/>
            <person name="Higgins S."/>
            <person name="Loffler F."/>
        </authorList>
    </citation>
    <scope>NUCLEOTIDE SEQUENCE</scope>
</reference>
<comment type="caution">
    <text evidence="2">The sequence shown here is derived from an EMBL/GenBank/DDBJ whole genome shotgun (WGS) entry which is preliminary data.</text>
</comment>
<dbReference type="InterPro" id="IPR052345">
    <property type="entry name" value="Rad_response_metalloprotease"/>
</dbReference>
<accession>A0A645CKX2</accession>
<dbReference type="Gene3D" id="1.10.10.2910">
    <property type="match status" value="1"/>
</dbReference>
<gene>
    <name evidence="2" type="ORF">SDC9_124590</name>
</gene>
<evidence type="ECO:0000313" key="2">
    <source>
        <dbReference type="EMBL" id="MPM77584.1"/>
    </source>
</evidence>